<dbReference type="EC" id="3.6.1.66" evidence="10"/>
<evidence type="ECO:0000256" key="10">
    <source>
        <dbReference type="HAMAP-Rule" id="MF_01405"/>
    </source>
</evidence>
<evidence type="ECO:0000256" key="11">
    <source>
        <dbReference type="RuleBase" id="RU003781"/>
    </source>
</evidence>
<keyword evidence="7 10" id="KW-0546">Nucleotide metabolism</keyword>
<dbReference type="CDD" id="cd00515">
    <property type="entry name" value="HAM1"/>
    <property type="match status" value="1"/>
</dbReference>
<evidence type="ECO:0000313" key="13">
    <source>
        <dbReference type="Proteomes" id="UP000001558"/>
    </source>
</evidence>
<dbReference type="PANTHER" id="PTHR11067:SF9">
    <property type="entry name" value="INOSINE TRIPHOSPHATE PYROPHOSPHATASE"/>
    <property type="match status" value="1"/>
</dbReference>
<name>A3QC05_SHELP</name>
<keyword evidence="5 10" id="KW-0378">Hydrolase</keyword>
<dbReference type="Gene3D" id="3.90.950.10">
    <property type="match status" value="1"/>
</dbReference>
<evidence type="ECO:0000256" key="3">
    <source>
        <dbReference type="ARBA" id="ARBA00022723"/>
    </source>
</evidence>
<evidence type="ECO:0000256" key="1">
    <source>
        <dbReference type="ARBA" id="ARBA00008023"/>
    </source>
</evidence>
<dbReference type="FunFam" id="3.90.950.10:FF:000001">
    <property type="entry name" value="dITP/XTP pyrophosphatase"/>
    <property type="match status" value="1"/>
</dbReference>
<evidence type="ECO:0000256" key="6">
    <source>
        <dbReference type="ARBA" id="ARBA00022842"/>
    </source>
</evidence>
<dbReference type="NCBIfam" id="TIGR00042">
    <property type="entry name" value="RdgB/HAM1 family non-canonical purine NTP pyrophosphatase"/>
    <property type="match status" value="1"/>
</dbReference>
<feature type="binding site" evidence="10">
    <location>
        <begin position="204"/>
        <end position="205"/>
    </location>
    <ligand>
        <name>substrate</name>
    </ligand>
</feature>
<comment type="cofactor">
    <cofactor evidence="10">
        <name>Mg(2+)</name>
        <dbReference type="ChEBI" id="CHEBI:18420"/>
    </cofactor>
    <text evidence="10">Binds 1 Mg(2+) ion per subunit.</text>
</comment>
<protein>
    <recommendedName>
        <fullName evidence="10">dITP/XTP pyrophosphatase</fullName>
        <ecNumber evidence="10">3.6.1.66</ecNumber>
    </recommendedName>
    <alternativeName>
        <fullName evidence="10">Non-canonical purine NTP pyrophosphatase</fullName>
    </alternativeName>
    <alternativeName>
        <fullName evidence="10">Non-standard purine NTP pyrophosphatase</fullName>
    </alternativeName>
    <alternativeName>
        <fullName evidence="10">Nucleoside-triphosphate diphosphatase</fullName>
    </alternativeName>
    <alternativeName>
        <fullName evidence="10">Nucleoside-triphosphate pyrophosphatase</fullName>
        <shortName evidence="10">NTPase</shortName>
    </alternativeName>
</protein>
<feature type="binding site" evidence="10">
    <location>
        <position position="94"/>
    </location>
    <ligand>
        <name>substrate</name>
    </ligand>
</feature>
<comment type="catalytic activity">
    <reaction evidence="9 10">
        <text>XTP + H2O = XMP + diphosphate + H(+)</text>
        <dbReference type="Rhea" id="RHEA:28610"/>
        <dbReference type="ChEBI" id="CHEBI:15377"/>
        <dbReference type="ChEBI" id="CHEBI:15378"/>
        <dbReference type="ChEBI" id="CHEBI:33019"/>
        <dbReference type="ChEBI" id="CHEBI:57464"/>
        <dbReference type="ChEBI" id="CHEBI:61314"/>
        <dbReference type="EC" id="3.6.1.66"/>
    </reaction>
</comment>
<dbReference type="InterPro" id="IPR029001">
    <property type="entry name" value="ITPase-like_fam"/>
</dbReference>
<reference evidence="12 13" key="1">
    <citation type="submission" date="2007-03" db="EMBL/GenBank/DDBJ databases">
        <title>Complete sequence of Shewanella loihica PV-4.</title>
        <authorList>
            <consortium name="US DOE Joint Genome Institute"/>
            <person name="Copeland A."/>
            <person name="Lucas S."/>
            <person name="Lapidus A."/>
            <person name="Barry K."/>
            <person name="Detter J.C."/>
            <person name="Glavina del Rio T."/>
            <person name="Hammon N."/>
            <person name="Israni S."/>
            <person name="Dalin E."/>
            <person name="Tice H."/>
            <person name="Pitluck S."/>
            <person name="Chain P."/>
            <person name="Malfatti S."/>
            <person name="Shin M."/>
            <person name="Vergez L."/>
            <person name="Schmutz J."/>
            <person name="Larimer F."/>
            <person name="Land M."/>
            <person name="Hauser L."/>
            <person name="Kyrpides N."/>
            <person name="Mikhailova N."/>
            <person name="Romine M.F."/>
            <person name="Serres G."/>
            <person name="Fredrickson J."/>
            <person name="Tiedje J."/>
            <person name="Richardson P."/>
        </authorList>
    </citation>
    <scope>NUCLEOTIDE SEQUENCE [LARGE SCALE GENOMIC DNA]</scope>
    <source>
        <strain evidence="13">ATCC BAA-1088 / PV-4</strain>
    </source>
</reference>
<evidence type="ECO:0000256" key="9">
    <source>
        <dbReference type="ARBA" id="ARBA00052017"/>
    </source>
</evidence>
<dbReference type="GO" id="GO:0036220">
    <property type="term" value="F:ITP diphosphatase activity"/>
    <property type="evidence" value="ECO:0007669"/>
    <property type="project" value="UniProtKB-UniRule"/>
</dbReference>
<feature type="binding site" evidence="10">
    <location>
        <begin position="176"/>
        <end position="179"/>
    </location>
    <ligand>
        <name>substrate</name>
    </ligand>
</feature>
<dbReference type="GO" id="GO:0036222">
    <property type="term" value="F:XTP diphosphatase activity"/>
    <property type="evidence" value="ECO:0007669"/>
    <property type="project" value="UniProtKB-UniRule"/>
</dbReference>
<dbReference type="Pfam" id="PF01725">
    <property type="entry name" value="Ham1p_like"/>
    <property type="match status" value="1"/>
</dbReference>
<gene>
    <name evidence="12" type="ordered locus">Shew_1132</name>
</gene>
<dbReference type="HOGENOM" id="CLU_082080_0_3_6"/>
<keyword evidence="6 10" id="KW-0460">Magnesium</keyword>
<proteinExistence type="inferred from homology"/>
<dbReference type="KEGG" id="slo:Shew_1132"/>
<dbReference type="GO" id="GO:0017111">
    <property type="term" value="F:ribonucleoside triphosphate phosphatase activity"/>
    <property type="evidence" value="ECO:0007669"/>
    <property type="project" value="InterPro"/>
</dbReference>
<dbReference type="GO" id="GO:0000166">
    <property type="term" value="F:nucleotide binding"/>
    <property type="evidence" value="ECO:0007669"/>
    <property type="project" value="UniProtKB-KW"/>
</dbReference>
<dbReference type="SUPFAM" id="SSF52972">
    <property type="entry name" value="ITPase-like"/>
    <property type="match status" value="1"/>
</dbReference>
<feature type="binding site" evidence="10">
    <location>
        <begin position="32"/>
        <end position="37"/>
    </location>
    <ligand>
        <name>substrate</name>
    </ligand>
</feature>
<feature type="binding site" evidence="10">
    <location>
        <position position="199"/>
    </location>
    <ligand>
        <name>substrate</name>
    </ligand>
</feature>
<evidence type="ECO:0000256" key="2">
    <source>
        <dbReference type="ARBA" id="ARBA00011738"/>
    </source>
</evidence>
<comment type="similarity">
    <text evidence="1 10 11">Belongs to the HAM1 NTPase family.</text>
</comment>
<dbReference type="PANTHER" id="PTHR11067">
    <property type="entry name" value="INOSINE TRIPHOSPHATE PYROPHOSPHATASE/HAM1 PROTEIN"/>
    <property type="match status" value="1"/>
</dbReference>
<dbReference type="GO" id="GO:0035870">
    <property type="term" value="F:dITP diphosphatase activity"/>
    <property type="evidence" value="ECO:0007669"/>
    <property type="project" value="UniProtKB-UniRule"/>
</dbReference>
<evidence type="ECO:0000256" key="4">
    <source>
        <dbReference type="ARBA" id="ARBA00022741"/>
    </source>
</evidence>
<sequence length="223" mass="24021">MPYRFPASLGMIAAIETCHHESAKMNQIVLASGNKGKLKEFAEILAEFGIEVLPQSQFNVQEVPETGTTFVENAIIKARHAAQVTGLAAIADDSGLEVDALEGAPGIYSARYGGEGASDSDNYTKLLGALNDNDKRSARFQCILVYMRHAKDPTPIICQASWEGSIGFEPKGDNGHGYDPVFIPMDHECSAAELRSDEKNALSHRGKAMQLLLSELKAKGVLG</sequence>
<evidence type="ECO:0000256" key="7">
    <source>
        <dbReference type="ARBA" id="ARBA00023080"/>
    </source>
</evidence>
<comment type="catalytic activity">
    <reaction evidence="8 10">
        <text>dITP + H2O = dIMP + diphosphate + H(+)</text>
        <dbReference type="Rhea" id="RHEA:28342"/>
        <dbReference type="ChEBI" id="CHEBI:15377"/>
        <dbReference type="ChEBI" id="CHEBI:15378"/>
        <dbReference type="ChEBI" id="CHEBI:33019"/>
        <dbReference type="ChEBI" id="CHEBI:61194"/>
        <dbReference type="ChEBI" id="CHEBI:61382"/>
        <dbReference type="EC" id="3.6.1.66"/>
    </reaction>
</comment>
<organism evidence="12 13">
    <name type="scientific">Shewanella loihica (strain ATCC BAA-1088 / PV-4)</name>
    <dbReference type="NCBI Taxonomy" id="323850"/>
    <lineage>
        <taxon>Bacteria</taxon>
        <taxon>Pseudomonadati</taxon>
        <taxon>Pseudomonadota</taxon>
        <taxon>Gammaproteobacteria</taxon>
        <taxon>Alteromonadales</taxon>
        <taxon>Shewanellaceae</taxon>
        <taxon>Shewanella</taxon>
    </lineage>
</organism>
<dbReference type="EMBL" id="CP000606">
    <property type="protein sequence ID" value="ABO23003.1"/>
    <property type="molecule type" value="Genomic_DNA"/>
</dbReference>
<dbReference type="STRING" id="323850.Shew_1132"/>
<dbReference type="GO" id="GO:0005829">
    <property type="term" value="C:cytosol"/>
    <property type="evidence" value="ECO:0007669"/>
    <property type="project" value="TreeGrafter"/>
</dbReference>
<dbReference type="AlphaFoldDB" id="A3QC05"/>
<dbReference type="InterPro" id="IPR020922">
    <property type="entry name" value="dITP/XTP_pyrophosphatase"/>
</dbReference>
<evidence type="ECO:0000256" key="5">
    <source>
        <dbReference type="ARBA" id="ARBA00022801"/>
    </source>
</evidence>
<dbReference type="eggNOG" id="COG0127">
    <property type="taxonomic scope" value="Bacteria"/>
</dbReference>
<keyword evidence="4 10" id="KW-0547">Nucleotide-binding</keyword>
<accession>A3QC05</accession>
<keyword evidence="13" id="KW-1185">Reference proteome</keyword>
<keyword evidence="3 10" id="KW-0479">Metal-binding</keyword>
<comment type="function">
    <text evidence="10">Pyrophosphatase that catalyzes the hydrolysis of nucleoside triphosphates to their monophosphate derivatives, with a high preference for the non-canonical purine nucleotides XTP (xanthosine triphosphate), dITP (deoxyinosine triphosphate) and ITP. Seems to function as a house-cleaning enzyme that removes non-canonical purine nucleotides from the nucleotide pool, thus preventing their incorporation into DNA/RNA and avoiding chromosomal lesions.</text>
</comment>
<comment type="catalytic activity">
    <reaction evidence="10">
        <text>ITP + H2O = IMP + diphosphate + H(+)</text>
        <dbReference type="Rhea" id="RHEA:29399"/>
        <dbReference type="ChEBI" id="CHEBI:15377"/>
        <dbReference type="ChEBI" id="CHEBI:15378"/>
        <dbReference type="ChEBI" id="CHEBI:33019"/>
        <dbReference type="ChEBI" id="CHEBI:58053"/>
        <dbReference type="ChEBI" id="CHEBI:61402"/>
        <dbReference type="EC" id="3.6.1.66"/>
    </reaction>
</comment>
<evidence type="ECO:0000313" key="12">
    <source>
        <dbReference type="EMBL" id="ABO23003.1"/>
    </source>
</evidence>
<dbReference type="GO" id="GO:0009117">
    <property type="term" value="P:nucleotide metabolic process"/>
    <property type="evidence" value="ECO:0007669"/>
    <property type="project" value="UniProtKB-KW"/>
</dbReference>
<comment type="subunit">
    <text evidence="2 10">Homodimer.</text>
</comment>
<dbReference type="Proteomes" id="UP000001558">
    <property type="component" value="Chromosome"/>
</dbReference>
<feature type="binding site" evidence="10">
    <location>
        <position position="93"/>
    </location>
    <ligand>
        <name>Mg(2+)</name>
        <dbReference type="ChEBI" id="CHEBI:18420"/>
    </ligand>
</feature>
<dbReference type="GO" id="GO:0046872">
    <property type="term" value="F:metal ion binding"/>
    <property type="evidence" value="ECO:0007669"/>
    <property type="project" value="UniProtKB-KW"/>
</dbReference>
<comment type="caution">
    <text evidence="10">Lacks conserved residue(s) required for the propagation of feature annotation.</text>
</comment>
<dbReference type="InterPro" id="IPR002637">
    <property type="entry name" value="RdgB/HAM1"/>
</dbReference>
<evidence type="ECO:0000256" key="8">
    <source>
        <dbReference type="ARBA" id="ARBA00051875"/>
    </source>
</evidence>
<dbReference type="GO" id="GO:0009146">
    <property type="term" value="P:purine nucleoside triphosphate catabolic process"/>
    <property type="evidence" value="ECO:0007669"/>
    <property type="project" value="UniProtKB-UniRule"/>
</dbReference>
<feature type="active site" description="Proton acceptor" evidence="10">
    <location>
        <position position="93"/>
    </location>
</feature>
<dbReference type="HAMAP" id="MF_01405">
    <property type="entry name" value="Non_canon_purine_NTPase"/>
    <property type="match status" value="1"/>
</dbReference>